<evidence type="ECO:0000256" key="1">
    <source>
        <dbReference type="SAM" id="Phobius"/>
    </source>
</evidence>
<gene>
    <name evidence="2" type="ORF">DKT69_18620</name>
</gene>
<organism evidence="2 3">
    <name type="scientific">Micromonospora sicca</name>
    <dbReference type="NCBI Taxonomy" id="2202420"/>
    <lineage>
        <taxon>Bacteria</taxon>
        <taxon>Bacillati</taxon>
        <taxon>Actinomycetota</taxon>
        <taxon>Actinomycetes</taxon>
        <taxon>Micromonosporales</taxon>
        <taxon>Micromonosporaceae</taxon>
        <taxon>Micromonospora</taxon>
    </lineage>
</organism>
<accession>A0A317DH21</accession>
<dbReference type="InterPro" id="IPR011042">
    <property type="entry name" value="6-blade_b-propeller_TolB-like"/>
</dbReference>
<comment type="caution">
    <text evidence="2">The sequence shown here is derived from an EMBL/GenBank/DDBJ whole genome shotgun (WGS) entry which is preliminary data.</text>
</comment>
<proteinExistence type="predicted"/>
<dbReference type="SUPFAM" id="SSF82171">
    <property type="entry name" value="DPP6 N-terminal domain-like"/>
    <property type="match status" value="1"/>
</dbReference>
<keyword evidence="1" id="KW-0812">Transmembrane</keyword>
<dbReference type="OrthoDB" id="3383117at2"/>
<dbReference type="Proteomes" id="UP000246050">
    <property type="component" value="Unassembled WGS sequence"/>
</dbReference>
<dbReference type="AlphaFoldDB" id="A0A317DH21"/>
<keyword evidence="1" id="KW-1133">Transmembrane helix</keyword>
<reference evidence="2 3" key="1">
    <citation type="submission" date="2018-05" db="EMBL/GenBank/DDBJ databases">
        <title>Micromonosporas from Atacama Desert.</title>
        <authorList>
            <person name="Carro L."/>
            <person name="Golinska P."/>
            <person name="Klenk H.-P."/>
            <person name="Goodfellow M."/>
        </authorList>
    </citation>
    <scope>NUCLEOTIDE SEQUENCE [LARGE SCALE GENOMIC DNA]</scope>
    <source>
        <strain evidence="2 3">4G51</strain>
    </source>
</reference>
<dbReference type="Gene3D" id="2.120.10.30">
    <property type="entry name" value="TolB, C-terminal domain"/>
    <property type="match status" value="2"/>
</dbReference>
<feature type="transmembrane region" description="Helical" evidence="1">
    <location>
        <begin position="424"/>
        <end position="444"/>
    </location>
</feature>
<evidence type="ECO:0000313" key="2">
    <source>
        <dbReference type="EMBL" id="PWR13867.1"/>
    </source>
</evidence>
<keyword evidence="1" id="KW-0472">Membrane</keyword>
<dbReference type="EMBL" id="QGKS01000253">
    <property type="protein sequence ID" value="PWR13867.1"/>
    <property type="molecule type" value="Genomic_DNA"/>
</dbReference>
<name>A0A317DH21_9ACTN</name>
<dbReference type="RefSeq" id="WP_109802806.1">
    <property type="nucleotide sequence ID" value="NZ_QGKS01000253.1"/>
</dbReference>
<sequence length="450" mass="47565">MRDLFATLPDEPAPPMPAGYLDTVLTLGRRSARRRRIGTAAVWAVVVLALAVLVVPGVPLPAQPGAPSKKPGLPDRFAGYSLLTSTVTKAPPGRAIALYGYGNGELFNMFQPLVVGADRDTYRQVDALQERNRPSALLAPDGTRVLLGDDRGATGDLVLVDLTTGKRRSIPLGGPVRVRLLAWSPDGRHVAYSAAPLTRSGEFGSVNFVEPEVARTGTLRLLDLSTGRSTEVPAIKPAWTAAFAPDSRRLAVQVGQEVHLVDLDGRESGSVHITAGRELAANVGWSPDGRFLATVPWLSEGPFNGTTGGNTNHGVFLSIAGNVDFVAITDGGTPPPAPIQDVVQLLGWRSAGSVVAATANAAGQLSLTEVQLGAGTRRTLSRFDPGDSCELGMQTCQVFDLQLATGLLPDLTVRHAGRPQRGPWPAALTIPVVTVVLGAALLLWRRLRRT</sequence>
<evidence type="ECO:0000313" key="3">
    <source>
        <dbReference type="Proteomes" id="UP000246050"/>
    </source>
</evidence>
<protein>
    <submittedName>
        <fullName evidence="2">Uncharacterized protein</fullName>
    </submittedName>
</protein>
<feature type="transmembrane region" description="Helical" evidence="1">
    <location>
        <begin position="37"/>
        <end position="58"/>
    </location>
</feature>